<dbReference type="EMBL" id="ML736366">
    <property type="protein sequence ID" value="KAE8372281.1"/>
    <property type="molecule type" value="Genomic_DNA"/>
</dbReference>
<dbReference type="PANTHER" id="PTHR13887">
    <property type="entry name" value="GLUTATHIONE S-TRANSFERASE KAPPA"/>
    <property type="match status" value="1"/>
</dbReference>
<dbReference type="OrthoDB" id="1930760at2759"/>
<proteinExistence type="predicted"/>
<evidence type="ECO:0000313" key="2">
    <source>
        <dbReference type="EMBL" id="KAE8372281.1"/>
    </source>
</evidence>
<dbReference type="AlphaFoldDB" id="A0A5N7AQZ4"/>
<evidence type="ECO:0000259" key="1">
    <source>
        <dbReference type="Pfam" id="PF01323"/>
    </source>
</evidence>
<name>A0A5N7AQZ4_9EURO</name>
<dbReference type="InterPro" id="IPR036249">
    <property type="entry name" value="Thioredoxin-like_sf"/>
</dbReference>
<dbReference type="CDD" id="cd03024">
    <property type="entry name" value="DsbA_FrnE"/>
    <property type="match status" value="1"/>
</dbReference>
<protein>
    <submittedName>
        <fullName evidence="2">DSBA-like thioredoxin domain-containing protein</fullName>
    </submittedName>
</protein>
<reference evidence="2 3" key="1">
    <citation type="submission" date="2019-04" db="EMBL/GenBank/DDBJ databases">
        <title>Friends and foes A comparative genomics studyof 23 Aspergillus species from section Flavi.</title>
        <authorList>
            <consortium name="DOE Joint Genome Institute"/>
            <person name="Kjaerbolling I."/>
            <person name="Vesth T."/>
            <person name="Frisvad J.C."/>
            <person name="Nybo J.L."/>
            <person name="Theobald S."/>
            <person name="Kildgaard S."/>
            <person name="Isbrandt T."/>
            <person name="Kuo A."/>
            <person name="Sato A."/>
            <person name="Lyhne E.K."/>
            <person name="Kogle M.E."/>
            <person name="Wiebenga A."/>
            <person name="Kun R.S."/>
            <person name="Lubbers R.J."/>
            <person name="Makela M.R."/>
            <person name="Barry K."/>
            <person name="Chovatia M."/>
            <person name="Clum A."/>
            <person name="Daum C."/>
            <person name="Haridas S."/>
            <person name="He G."/>
            <person name="LaButti K."/>
            <person name="Lipzen A."/>
            <person name="Mondo S."/>
            <person name="Riley R."/>
            <person name="Salamov A."/>
            <person name="Simmons B.A."/>
            <person name="Magnuson J.K."/>
            <person name="Henrissat B."/>
            <person name="Mortensen U.H."/>
            <person name="Larsen T.O."/>
            <person name="Devries R.P."/>
            <person name="Grigoriev I.V."/>
            <person name="Machida M."/>
            <person name="Baker S.E."/>
            <person name="Andersen M.R."/>
        </authorList>
    </citation>
    <scope>NUCLEOTIDE SEQUENCE [LARGE SCALE GENOMIC DNA]</scope>
    <source>
        <strain evidence="2 3">IBT 29228</strain>
    </source>
</reference>
<dbReference type="SUPFAM" id="SSF52833">
    <property type="entry name" value="Thioredoxin-like"/>
    <property type="match status" value="1"/>
</dbReference>
<dbReference type="Gene3D" id="3.40.30.10">
    <property type="entry name" value="Glutaredoxin"/>
    <property type="match status" value="1"/>
</dbReference>
<dbReference type="Proteomes" id="UP000326198">
    <property type="component" value="Unassembled WGS sequence"/>
</dbReference>
<dbReference type="Pfam" id="PF01323">
    <property type="entry name" value="DSBA"/>
    <property type="match status" value="1"/>
</dbReference>
<accession>A0A5N7AQZ4</accession>
<gene>
    <name evidence="2" type="ORF">BDV26DRAFT_297995</name>
</gene>
<dbReference type="GO" id="GO:0016491">
    <property type="term" value="F:oxidoreductase activity"/>
    <property type="evidence" value="ECO:0007669"/>
    <property type="project" value="InterPro"/>
</dbReference>
<keyword evidence="3" id="KW-1185">Reference proteome</keyword>
<sequence>MTNINIRVISDPVCPACYLGKSRLERAISLYRKTYPGGENDTFTLSWHPFYLDPRAPRKGINIKEYLASRMSPAQMKIMTAHMAEMGRAEGLNYTFDGKFGHTRDAHRVVQLAKTKGSEVENRVVGTIMKSFFEEGGDITSKEMLVEAAVHGGLERGETANWLNEGKGGNTVDKEVEAAVLKGVKGVPRFYIDEKYEVYGAQDVEEFLQQIILAKDGAKRTKSKEGITC</sequence>
<dbReference type="InterPro" id="IPR001853">
    <property type="entry name" value="DSBA-like_thioredoxin_dom"/>
</dbReference>
<organism evidence="2 3">
    <name type="scientific">Aspergillus bertholletiae</name>
    <dbReference type="NCBI Taxonomy" id="1226010"/>
    <lineage>
        <taxon>Eukaryota</taxon>
        <taxon>Fungi</taxon>
        <taxon>Dikarya</taxon>
        <taxon>Ascomycota</taxon>
        <taxon>Pezizomycotina</taxon>
        <taxon>Eurotiomycetes</taxon>
        <taxon>Eurotiomycetidae</taxon>
        <taxon>Eurotiales</taxon>
        <taxon>Aspergillaceae</taxon>
        <taxon>Aspergillus</taxon>
        <taxon>Aspergillus subgen. Circumdati</taxon>
    </lineage>
</organism>
<evidence type="ECO:0000313" key="3">
    <source>
        <dbReference type="Proteomes" id="UP000326198"/>
    </source>
</evidence>
<feature type="domain" description="DSBA-like thioredoxin" evidence="1">
    <location>
        <begin position="6"/>
        <end position="211"/>
    </location>
</feature>
<dbReference type="PANTHER" id="PTHR13887:SF41">
    <property type="entry name" value="THIOREDOXIN SUPERFAMILY PROTEIN"/>
    <property type="match status" value="1"/>
</dbReference>